<dbReference type="InterPro" id="IPR037522">
    <property type="entry name" value="HD_GYP_dom"/>
</dbReference>
<feature type="domain" description="HD-GYP" evidence="2">
    <location>
        <begin position="169"/>
        <end position="365"/>
    </location>
</feature>
<comment type="caution">
    <text evidence="3">The sequence shown here is derived from an EMBL/GenBank/DDBJ whole genome shotgun (WGS) entry which is preliminary data.</text>
</comment>
<dbReference type="InterPro" id="IPR006675">
    <property type="entry name" value="HDIG_dom"/>
</dbReference>
<dbReference type="SUPFAM" id="SSF52821">
    <property type="entry name" value="Rhodanese/Cell cycle control phosphatase"/>
    <property type="match status" value="1"/>
</dbReference>
<dbReference type="CDD" id="cd00158">
    <property type="entry name" value="RHOD"/>
    <property type="match status" value="1"/>
</dbReference>
<feature type="domain" description="Rhodanese" evidence="1">
    <location>
        <begin position="435"/>
        <end position="522"/>
    </location>
</feature>
<reference evidence="3" key="1">
    <citation type="journal article" date="2021" name="Genome Biol. Evol.">
        <title>A High-Quality Reference Genome for a Parasitic Bivalve with Doubly Uniparental Inheritance (Bivalvia: Unionida).</title>
        <authorList>
            <person name="Smith C.H."/>
        </authorList>
    </citation>
    <scope>NUCLEOTIDE SEQUENCE</scope>
    <source>
        <strain evidence="3">CHS0354</strain>
    </source>
</reference>
<keyword evidence="4" id="KW-1185">Reference proteome</keyword>
<proteinExistence type="predicted"/>
<dbReference type="SMART" id="SM00471">
    <property type="entry name" value="HDc"/>
    <property type="match status" value="1"/>
</dbReference>
<reference evidence="3" key="2">
    <citation type="journal article" date="2021" name="Genome Biol. Evol.">
        <title>Developing a high-quality reference genome for a parasitic bivalve with doubly uniparental inheritance (Bivalvia: Unionida).</title>
        <authorList>
            <person name="Smith C.H."/>
        </authorList>
    </citation>
    <scope>NUCLEOTIDE SEQUENCE</scope>
    <source>
        <strain evidence="3">CHS0354</strain>
        <tissue evidence="3">Mantle</tissue>
    </source>
</reference>
<reference evidence="3" key="3">
    <citation type="submission" date="2023-05" db="EMBL/GenBank/DDBJ databases">
        <authorList>
            <person name="Smith C.H."/>
        </authorList>
    </citation>
    <scope>NUCLEOTIDE SEQUENCE</scope>
    <source>
        <strain evidence="3">CHS0354</strain>
        <tissue evidence="3">Mantle</tissue>
    </source>
</reference>
<dbReference type="NCBIfam" id="TIGR00277">
    <property type="entry name" value="HDIG"/>
    <property type="match status" value="1"/>
</dbReference>
<evidence type="ECO:0000259" key="2">
    <source>
        <dbReference type="PROSITE" id="PS51832"/>
    </source>
</evidence>
<dbReference type="EMBL" id="JAEAOA010000469">
    <property type="protein sequence ID" value="KAK3608911.1"/>
    <property type="molecule type" value="Genomic_DNA"/>
</dbReference>
<dbReference type="Gene3D" id="3.40.250.10">
    <property type="entry name" value="Rhodanese-like domain"/>
    <property type="match status" value="1"/>
</dbReference>
<dbReference type="PROSITE" id="PS51832">
    <property type="entry name" value="HD_GYP"/>
    <property type="match status" value="1"/>
</dbReference>
<dbReference type="InterPro" id="IPR003607">
    <property type="entry name" value="HD/PDEase_dom"/>
</dbReference>
<dbReference type="Gene3D" id="1.10.3210.10">
    <property type="entry name" value="Hypothetical protein af1432"/>
    <property type="match status" value="1"/>
</dbReference>
<dbReference type="Pfam" id="PF13487">
    <property type="entry name" value="HD_5"/>
    <property type="match status" value="1"/>
</dbReference>
<dbReference type="PANTHER" id="PTHR43155">
    <property type="entry name" value="CYCLIC DI-GMP PHOSPHODIESTERASE PA4108-RELATED"/>
    <property type="match status" value="1"/>
</dbReference>
<evidence type="ECO:0000259" key="1">
    <source>
        <dbReference type="PROSITE" id="PS50206"/>
    </source>
</evidence>
<dbReference type="InterPro" id="IPR001763">
    <property type="entry name" value="Rhodanese-like_dom"/>
</dbReference>
<dbReference type="PROSITE" id="PS50206">
    <property type="entry name" value="RHODANESE_3"/>
    <property type="match status" value="1"/>
</dbReference>
<dbReference type="AlphaFoldDB" id="A0AAE0WBW0"/>
<organism evidence="3 4">
    <name type="scientific">Potamilus streckersoni</name>
    <dbReference type="NCBI Taxonomy" id="2493646"/>
    <lineage>
        <taxon>Eukaryota</taxon>
        <taxon>Metazoa</taxon>
        <taxon>Spiralia</taxon>
        <taxon>Lophotrochozoa</taxon>
        <taxon>Mollusca</taxon>
        <taxon>Bivalvia</taxon>
        <taxon>Autobranchia</taxon>
        <taxon>Heteroconchia</taxon>
        <taxon>Palaeoheterodonta</taxon>
        <taxon>Unionida</taxon>
        <taxon>Unionoidea</taxon>
        <taxon>Unionidae</taxon>
        <taxon>Ambleminae</taxon>
        <taxon>Lampsilini</taxon>
        <taxon>Potamilus</taxon>
    </lineage>
</organism>
<gene>
    <name evidence="3" type="ORF">CHS0354_006952</name>
</gene>
<accession>A0AAE0WBW0</accession>
<protein>
    <recommendedName>
        <fullName evidence="5">HD-GYP domain-containing protein</fullName>
    </recommendedName>
</protein>
<dbReference type="Pfam" id="PF00581">
    <property type="entry name" value="Rhodanese"/>
    <property type="match status" value="1"/>
</dbReference>
<dbReference type="SUPFAM" id="SSF109604">
    <property type="entry name" value="HD-domain/PDEase-like"/>
    <property type="match status" value="1"/>
</dbReference>
<name>A0AAE0WBW0_9BIVA</name>
<evidence type="ECO:0008006" key="5">
    <source>
        <dbReference type="Google" id="ProtNLM"/>
    </source>
</evidence>
<evidence type="ECO:0000313" key="3">
    <source>
        <dbReference type="EMBL" id="KAK3608911.1"/>
    </source>
</evidence>
<dbReference type="InterPro" id="IPR036873">
    <property type="entry name" value="Rhodanese-like_dom_sf"/>
</dbReference>
<dbReference type="CDD" id="cd00077">
    <property type="entry name" value="HDc"/>
    <property type="match status" value="1"/>
</dbReference>
<dbReference type="Proteomes" id="UP001195483">
    <property type="component" value="Unassembled WGS sequence"/>
</dbReference>
<dbReference type="PANTHER" id="PTHR43155:SF2">
    <property type="entry name" value="CYCLIC DI-GMP PHOSPHODIESTERASE PA4108"/>
    <property type="match status" value="1"/>
</dbReference>
<dbReference type="SMART" id="SM00450">
    <property type="entry name" value="RHOD"/>
    <property type="match status" value="1"/>
</dbReference>
<evidence type="ECO:0000313" key="4">
    <source>
        <dbReference type="Proteomes" id="UP001195483"/>
    </source>
</evidence>
<sequence length="531" mass="61171">MYFAGFIGVPEHFSALTEKHILFLQKYNLHDIKIVRNNKELELSAHELQPEDHIIELGRLEKYLKIVDEARTKNYFSIFGFDKIKILEEVTEETEEKSEVKTTISSVPSAQKAKNQNIQGRLHNLQDSIVTSEKLQEEGQEILQDLFKSGNFQNFKLDGIEEIAKGIDSTLSENPVSYNALTLLKDHDEYTFRHCIDVANQMMMVLKYMERDKTVNMKEVGVAALLHDVGKSKIPQDIINKPGKLTDKEWEYMRMHPVYSAEIMRDLGLTNMQIGIGYKHHVKKNGTGYPKGVSYEETSEIDRLSTISDVYQALITKRPYKMTDTPIQAFKKLKQWMGTDFDERLVEIFIKAFGIFPPGSMVKLTDGRCAFVLIRGKDTLRPVVAVVIDKDRSRIQTPEIIDLEHSDYAELRILEGTNHQNEITVIEARDWLKNRTTGIIAIDLRDTDLFDEHHIEDFTNIPLEELTVELPRLNQKKTMLLLCEDGKKSRKAHEILKACSLKSLVIRGGLSYWEKVIDPAVKRNYPETEKQ</sequence>